<gene>
    <name evidence="8" type="ORF">CSC2_17520</name>
</gene>
<dbReference type="InterPro" id="IPR023346">
    <property type="entry name" value="Lysozyme-like_dom_sf"/>
</dbReference>
<evidence type="ECO:0000256" key="2">
    <source>
        <dbReference type="ARBA" id="ARBA00022529"/>
    </source>
</evidence>
<evidence type="ECO:0000313" key="8">
    <source>
        <dbReference type="EMBL" id="GFZ31226.1"/>
    </source>
</evidence>
<comment type="similarity">
    <text evidence="7">Belongs to the glycosyl hydrolase 24 family.</text>
</comment>
<keyword evidence="3 7" id="KW-0081">Bacteriolytic enzyme</keyword>
<evidence type="ECO:0000256" key="5">
    <source>
        <dbReference type="ARBA" id="ARBA00023200"/>
    </source>
</evidence>
<dbReference type="CDD" id="cd00737">
    <property type="entry name" value="lyz_endolysin_autolysin"/>
    <property type="match status" value="1"/>
</dbReference>
<evidence type="ECO:0000256" key="6">
    <source>
        <dbReference type="ARBA" id="ARBA00023295"/>
    </source>
</evidence>
<reference evidence="8 9" key="1">
    <citation type="journal article" date="2021" name="Int. J. Syst. Evol. Microbiol.">
        <title>Clostridium zeae sp. nov., isolated from corn silage.</title>
        <authorList>
            <person name="Kobayashi H."/>
            <person name="Tanizawa Y."/>
            <person name="Yagura M."/>
            <person name="Sakamoto M."/>
            <person name="Ohkuma M."/>
            <person name="Tohno M."/>
        </authorList>
    </citation>
    <scope>NUCLEOTIDE SEQUENCE [LARGE SCALE GENOMIC DNA]</scope>
    <source>
        <strain evidence="8 9">CSC2</strain>
    </source>
</reference>
<keyword evidence="5" id="KW-1035">Host cytoplasm</keyword>
<dbReference type="Pfam" id="PF00959">
    <property type="entry name" value="Phage_lysozyme"/>
    <property type="match status" value="1"/>
</dbReference>
<evidence type="ECO:0000256" key="3">
    <source>
        <dbReference type="ARBA" id="ARBA00022638"/>
    </source>
</evidence>
<dbReference type="InterPro" id="IPR051018">
    <property type="entry name" value="Bacteriophage_GH24"/>
</dbReference>
<keyword evidence="2 7" id="KW-0929">Antimicrobial</keyword>
<dbReference type="SUPFAM" id="SSF53955">
    <property type="entry name" value="Lysozyme-like"/>
    <property type="match status" value="1"/>
</dbReference>
<dbReference type="Gene3D" id="1.10.530.40">
    <property type="match status" value="1"/>
</dbReference>
<evidence type="ECO:0000313" key="9">
    <source>
        <dbReference type="Proteomes" id="UP000663802"/>
    </source>
</evidence>
<keyword evidence="9" id="KW-1185">Reference proteome</keyword>
<organism evidence="8 9">
    <name type="scientific">Clostridium zeae</name>
    <dbReference type="NCBI Taxonomy" id="2759022"/>
    <lineage>
        <taxon>Bacteria</taxon>
        <taxon>Bacillati</taxon>
        <taxon>Bacillota</taxon>
        <taxon>Clostridia</taxon>
        <taxon>Eubacteriales</taxon>
        <taxon>Clostridiaceae</taxon>
        <taxon>Clostridium</taxon>
    </lineage>
</organism>
<proteinExistence type="inferred from homology"/>
<name>A0ABQ1E920_9CLOT</name>
<dbReference type="InterPro" id="IPR023347">
    <property type="entry name" value="Lysozyme_dom_sf"/>
</dbReference>
<evidence type="ECO:0000256" key="1">
    <source>
        <dbReference type="ARBA" id="ARBA00000632"/>
    </source>
</evidence>
<dbReference type="EC" id="3.2.1.17" evidence="7"/>
<sequence>MSNAKVAGDFLYTRDVNGNVEQGHHVDEGDRITVTDISYLKQLVRCTYPTPSGDREAFVKNACIVYDNDHKLKVPYRVVFDINSGAAIGSVQDEYVTILQDLGSKYNVAYDTDKGPNTKSGVIWKWDLPKPQETTQVNPNLVSDALVNFVKSYEGFVDHNYDDGTGVQTIGYGTTDDDKVALGRCTEEQATEWLKQEINNKASRIKADLDSKGVQLKQNEFDALSSFSYNCGVKALLEDSNLYKRICSGVRDESLRENFTAWCNANGKKLQGLLNRRNEECDMFLNADYIRNL</sequence>
<dbReference type="PANTHER" id="PTHR38107">
    <property type="match status" value="1"/>
</dbReference>
<dbReference type="PANTHER" id="PTHR38107:SF3">
    <property type="entry name" value="LYSOZYME RRRD-RELATED"/>
    <property type="match status" value="1"/>
</dbReference>
<protein>
    <recommendedName>
        <fullName evidence="7">Lysozyme</fullName>
        <ecNumber evidence="7">3.2.1.17</ecNumber>
    </recommendedName>
</protein>
<dbReference type="RefSeq" id="WP_206869363.1">
    <property type="nucleotide sequence ID" value="NZ_BMBA01000001.1"/>
</dbReference>
<comment type="catalytic activity">
    <reaction evidence="1 7">
        <text>Hydrolysis of (1-&gt;4)-beta-linkages between N-acetylmuramic acid and N-acetyl-D-glucosamine residues in a peptidoglycan and between N-acetyl-D-glucosamine residues in chitodextrins.</text>
        <dbReference type="EC" id="3.2.1.17"/>
    </reaction>
</comment>
<evidence type="ECO:0000256" key="4">
    <source>
        <dbReference type="ARBA" id="ARBA00022801"/>
    </source>
</evidence>
<evidence type="ECO:0000256" key="7">
    <source>
        <dbReference type="RuleBase" id="RU003788"/>
    </source>
</evidence>
<dbReference type="InterPro" id="IPR033907">
    <property type="entry name" value="Endolysin_autolysin"/>
</dbReference>
<dbReference type="InterPro" id="IPR034690">
    <property type="entry name" value="Endolysin_T4_type"/>
</dbReference>
<keyword evidence="6 7" id="KW-0326">Glycosidase</keyword>
<comment type="caution">
    <text evidence="8">The sequence shown here is derived from an EMBL/GenBank/DDBJ whole genome shotgun (WGS) entry which is preliminary data.</text>
</comment>
<dbReference type="Proteomes" id="UP000663802">
    <property type="component" value="Unassembled WGS sequence"/>
</dbReference>
<dbReference type="EMBL" id="BMBA01000001">
    <property type="protein sequence ID" value="GFZ31226.1"/>
    <property type="molecule type" value="Genomic_DNA"/>
</dbReference>
<dbReference type="InterPro" id="IPR002196">
    <property type="entry name" value="Glyco_hydro_24"/>
</dbReference>
<dbReference type="HAMAP" id="MF_04110">
    <property type="entry name" value="ENDOLYSIN_T4"/>
    <property type="match status" value="1"/>
</dbReference>
<keyword evidence="4 7" id="KW-0378">Hydrolase</keyword>
<accession>A0ABQ1E920</accession>